<feature type="region of interest" description="Disordered" evidence="7">
    <location>
        <begin position="1"/>
        <end position="104"/>
    </location>
</feature>
<dbReference type="EMBL" id="CAJOBQ010000157">
    <property type="protein sequence ID" value="CAF4277459.1"/>
    <property type="molecule type" value="Genomic_DNA"/>
</dbReference>
<evidence type="ECO:0000256" key="1">
    <source>
        <dbReference type="ARBA" id="ARBA00004127"/>
    </source>
</evidence>
<feature type="transmembrane region" description="Helical" evidence="8">
    <location>
        <begin position="182"/>
        <end position="203"/>
    </location>
</feature>
<dbReference type="PANTHER" id="PTHR43840">
    <property type="entry name" value="MITOCHONDRIAL METAL TRANSPORTER 1-RELATED"/>
    <property type="match status" value="1"/>
</dbReference>
<feature type="compositionally biased region" description="Polar residues" evidence="7">
    <location>
        <begin position="51"/>
        <end position="80"/>
    </location>
</feature>
<feature type="compositionally biased region" description="Polar residues" evidence="7">
    <location>
        <begin position="29"/>
        <end position="43"/>
    </location>
</feature>
<evidence type="ECO:0000259" key="9">
    <source>
        <dbReference type="Pfam" id="PF01545"/>
    </source>
</evidence>
<feature type="transmembrane region" description="Helical" evidence="8">
    <location>
        <begin position="279"/>
        <end position="297"/>
    </location>
</feature>
<dbReference type="GO" id="GO:0012505">
    <property type="term" value="C:endomembrane system"/>
    <property type="evidence" value="ECO:0007669"/>
    <property type="project" value="UniProtKB-SubCell"/>
</dbReference>
<dbReference type="Pfam" id="PF01545">
    <property type="entry name" value="Cation_efflux"/>
    <property type="match status" value="2"/>
</dbReference>
<dbReference type="PANTHER" id="PTHR43840:SF13">
    <property type="entry name" value="CATION EFFLUX PROTEIN CYTOPLASMIC DOMAIN-CONTAINING PROTEIN"/>
    <property type="match status" value="1"/>
</dbReference>
<evidence type="ECO:0000256" key="5">
    <source>
        <dbReference type="ARBA" id="ARBA00023065"/>
    </source>
</evidence>
<dbReference type="AlphaFoldDB" id="A0A820GDM1"/>
<dbReference type="Gene3D" id="3.30.70.1350">
    <property type="entry name" value="Cation efflux protein, cytoplasmic domain"/>
    <property type="match status" value="1"/>
</dbReference>
<evidence type="ECO:0000313" key="12">
    <source>
        <dbReference type="Proteomes" id="UP000663862"/>
    </source>
</evidence>
<keyword evidence="4 8" id="KW-1133">Transmembrane helix</keyword>
<keyword evidence="2" id="KW-0813">Transport</keyword>
<evidence type="ECO:0000256" key="8">
    <source>
        <dbReference type="SAM" id="Phobius"/>
    </source>
</evidence>
<feature type="domain" description="Cation efflux protein transmembrane" evidence="9">
    <location>
        <begin position="157"/>
        <end position="217"/>
    </location>
</feature>
<dbReference type="Proteomes" id="UP000663862">
    <property type="component" value="Unassembled WGS sequence"/>
</dbReference>
<comment type="caution">
    <text evidence="11">The sequence shown here is derived from an EMBL/GenBank/DDBJ whole genome shotgun (WGS) entry which is preliminary data.</text>
</comment>
<dbReference type="InterPro" id="IPR058533">
    <property type="entry name" value="Cation_efflux_TM"/>
</dbReference>
<keyword evidence="5" id="KW-0406">Ion transport</keyword>
<dbReference type="InterPro" id="IPR027469">
    <property type="entry name" value="Cation_efflux_TMD_sf"/>
</dbReference>
<name>A0A820GDM1_9BILA</name>
<dbReference type="GO" id="GO:0008324">
    <property type="term" value="F:monoatomic cation transmembrane transporter activity"/>
    <property type="evidence" value="ECO:0007669"/>
    <property type="project" value="InterPro"/>
</dbReference>
<sequence>MHHTNESYDHKSDRTSVDRISPNEKNEPSPKSTPQSSRASTHGKTLKPTGLSFSTVDKNQQNDVTSLSNDVHTKNQVASSSDEDPYYSLKHLQERRRGKRDEDSELPRRVKRFYKNQDELIDVFERLHGSGTEHGAENDVYRAEKEKDKRISKILTKVSLGVNLALFILKIVGAVISHSLSVVSSVIDSAVDLTTSVILFWAWRAIKKRDSYRYPQGTRSSLQPCTRSFSTHYYISQLTHTKSMSLIIWLTITIIHLHDYTCLLTHIARVASRTRLEPIAIVILSVIMCAASVLVIYESINTITNDAGYFTEVNTTKTLTKIDMSALPILVMAVTIVSKAILFFLCYRIKTPTMSALSSDHRNDVFSNIVALTCGLIGSIAYRKELRQEAIIIDPVGAILISFYIIFTWIRQANAQVKRLSGFTADPQFLSQITWITYHHSPLIEKIDTVRAFYFGTSFLVEVDIVLREDMMLKEAHDIGESLQKKIEELPEVERAFVHLDHEYSHCPGDEHKVV</sequence>
<evidence type="ECO:0000256" key="4">
    <source>
        <dbReference type="ARBA" id="ARBA00022989"/>
    </source>
</evidence>
<dbReference type="Pfam" id="PF16916">
    <property type="entry name" value="ZT_dimer"/>
    <property type="match status" value="1"/>
</dbReference>
<feature type="compositionally biased region" description="Basic and acidic residues" evidence="7">
    <location>
        <begin position="1"/>
        <end position="28"/>
    </location>
</feature>
<dbReference type="InterPro" id="IPR050291">
    <property type="entry name" value="CDF_Transporter"/>
</dbReference>
<accession>A0A820GDM1</accession>
<organism evidence="11 12">
    <name type="scientific">Rotaria socialis</name>
    <dbReference type="NCBI Taxonomy" id="392032"/>
    <lineage>
        <taxon>Eukaryota</taxon>
        <taxon>Metazoa</taxon>
        <taxon>Spiralia</taxon>
        <taxon>Gnathifera</taxon>
        <taxon>Rotifera</taxon>
        <taxon>Eurotatoria</taxon>
        <taxon>Bdelloidea</taxon>
        <taxon>Philodinida</taxon>
        <taxon>Philodinidae</taxon>
        <taxon>Rotaria</taxon>
    </lineage>
</organism>
<keyword evidence="6 8" id="KW-0472">Membrane</keyword>
<evidence type="ECO:0000256" key="3">
    <source>
        <dbReference type="ARBA" id="ARBA00022692"/>
    </source>
</evidence>
<feature type="transmembrane region" description="Helical" evidence="8">
    <location>
        <begin position="154"/>
        <end position="176"/>
    </location>
</feature>
<protein>
    <recommendedName>
        <fullName evidence="13">Cation efflux protein cytoplasmic domain-containing protein</fullName>
    </recommendedName>
</protein>
<dbReference type="GO" id="GO:0016020">
    <property type="term" value="C:membrane"/>
    <property type="evidence" value="ECO:0007669"/>
    <property type="project" value="InterPro"/>
</dbReference>
<evidence type="ECO:0000259" key="10">
    <source>
        <dbReference type="Pfam" id="PF16916"/>
    </source>
</evidence>
<reference evidence="11" key="1">
    <citation type="submission" date="2021-02" db="EMBL/GenBank/DDBJ databases">
        <authorList>
            <person name="Nowell W R."/>
        </authorList>
    </citation>
    <scope>NUCLEOTIDE SEQUENCE</scope>
</reference>
<proteinExistence type="predicted"/>
<feature type="domain" description="Cation efflux protein cytoplasmic" evidence="10">
    <location>
        <begin position="430"/>
        <end position="502"/>
    </location>
</feature>
<dbReference type="InterPro" id="IPR027470">
    <property type="entry name" value="Cation_efflux_CTD"/>
</dbReference>
<feature type="transmembrane region" description="Helical" evidence="8">
    <location>
        <begin position="390"/>
        <end position="410"/>
    </location>
</feature>
<evidence type="ECO:0000256" key="6">
    <source>
        <dbReference type="ARBA" id="ARBA00023136"/>
    </source>
</evidence>
<feature type="transmembrane region" description="Helical" evidence="8">
    <location>
        <begin position="365"/>
        <end position="383"/>
    </location>
</feature>
<feature type="domain" description="Cation efflux protein transmembrane" evidence="9">
    <location>
        <begin position="275"/>
        <end position="414"/>
    </location>
</feature>
<comment type="subcellular location">
    <subcellularLocation>
        <location evidence="1">Endomembrane system</location>
        <topology evidence="1">Multi-pass membrane protein</topology>
    </subcellularLocation>
</comment>
<feature type="transmembrane region" description="Helical" evidence="8">
    <location>
        <begin position="326"/>
        <end position="345"/>
    </location>
</feature>
<dbReference type="InterPro" id="IPR036837">
    <property type="entry name" value="Cation_efflux_CTD_sf"/>
</dbReference>
<dbReference type="SUPFAM" id="SSF161111">
    <property type="entry name" value="Cation efflux protein transmembrane domain-like"/>
    <property type="match status" value="2"/>
</dbReference>
<evidence type="ECO:0008006" key="13">
    <source>
        <dbReference type="Google" id="ProtNLM"/>
    </source>
</evidence>
<evidence type="ECO:0000256" key="7">
    <source>
        <dbReference type="SAM" id="MobiDB-lite"/>
    </source>
</evidence>
<dbReference type="SUPFAM" id="SSF160240">
    <property type="entry name" value="Cation efflux protein cytoplasmic domain-like"/>
    <property type="match status" value="1"/>
</dbReference>
<evidence type="ECO:0000256" key="2">
    <source>
        <dbReference type="ARBA" id="ARBA00022448"/>
    </source>
</evidence>
<keyword evidence="3 8" id="KW-0812">Transmembrane</keyword>
<evidence type="ECO:0000313" key="11">
    <source>
        <dbReference type="EMBL" id="CAF4277459.1"/>
    </source>
</evidence>
<dbReference type="Gene3D" id="1.20.1510.10">
    <property type="entry name" value="Cation efflux protein transmembrane domain"/>
    <property type="match status" value="2"/>
</dbReference>
<dbReference type="FunFam" id="3.30.70.1350:FF:000001">
    <property type="entry name" value="Metal tolerance protein 11"/>
    <property type="match status" value="1"/>
</dbReference>
<gene>
    <name evidence="11" type="ORF">TSG867_LOCUS4754</name>
</gene>